<dbReference type="VEuPathDB" id="FungiDB:ASPSYDRAFT_47304"/>
<evidence type="ECO:0000313" key="3">
    <source>
        <dbReference type="Proteomes" id="UP000184356"/>
    </source>
</evidence>
<feature type="transmembrane region" description="Helical" evidence="1">
    <location>
        <begin position="20"/>
        <end position="38"/>
    </location>
</feature>
<evidence type="ECO:0000256" key="1">
    <source>
        <dbReference type="SAM" id="Phobius"/>
    </source>
</evidence>
<keyword evidence="1" id="KW-0472">Membrane</keyword>
<keyword evidence="1" id="KW-1133">Transmembrane helix</keyword>
<proteinExistence type="predicted"/>
<sequence>MQLPQLHVRGNWTYPVMNRYGGPYVIVIFLGLGNRLAISRFVKAMFLFDNVGAKFPK</sequence>
<dbReference type="EMBL" id="KV878589">
    <property type="protein sequence ID" value="OJJ57024.1"/>
    <property type="molecule type" value="Genomic_DNA"/>
</dbReference>
<organism evidence="2 3">
    <name type="scientific">Aspergillus sydowii CBS 593.65</name>
    <dbReference type="NCBI Taxonomy" id="1036612"/>
    <lineage>
        <taxon>Eukaryota</taxon>
        <taxon>Fungi</taxon>
        <taxon>Dikarya</taxon>
        <taxon>Ascomycota</taxon>
        <taxon>Pezizomycotina</taxon>
        <taxon>Eurotiomycetes</taxon>
        <taxon>Eurotiomycetidae</taxon>
        <taxon>Eurotiales</taxon>
        <taxon>Aspergillaceae</taxon>
        <taxon>Aspergillus</taxon>
        <taxon>Aspergillus subgen. Nidulantes</taxon>
    </lineage>
</organism>
<accession>A0A1L9TC62</accession>
<dbReference type="Proteomes" id="UP000184356">
    <property type="component" value="Unassembled WGS sequence"/>
</dbReference>
<dbReference type="GeneID" id="63763479"/>
<reference evidence="3" key="1">
    <citation type="journal article" date="2017" name="Genome Biol.">
        <title>Comparative genomics reveals high biological diversity and specific adaptations in the industrially and medically important fungal genus Aspergillus.</title>
        <authorList>
            <person name="de Vries R.P."/>
            <person name="Riley R."/>
            <person name="Wiebenga A."/>
            <person name="Aguilar-Osorio G."/>
            <person name="Amillis S."/>
            <person name="Uchima C.A."/>
            <person name="Anderluh G."/>
            <person name="Asadollahi M."/>
            <person name="Askin M."/>
            <person name="Barry K."/>
            <person name="Battaglia E."/>
            <person name="Bayram O."/>
            <person name="Benocci T."/>
            <person name="Braus-Stromeyer S.A."/>
            <person name="Caldana C."/>
            <person name="Canovas D."/>
            <person name="Cerqueira G.C."/>
            <person name="Chen F."/>
            <person name="Chen W."/>
            <person name="Choi C."/>
            <person name="Clum A."/>
            <person name="Dos Santos R.A."/>
            <person name="Damasio A.R."/>
            <person name="Diallinas G."/>
            <person name="Emri T."/>
            <person name="Fekete E."/>
            <person name="Flipphi M."/>
            <person name="Freyberg S."/>
            <person name="Gallo A."/>
            <person name="Gournas C."/>
            <person name="Habgood R."/>
            <person name="Hainaut M."/>
            <person name="Harispe M.L."/>
            <person name="Henrissat B."/>
            <person name="Hilden K.S."/>
            <person name="Hope R."/>
            <person name="Hossain A."/>
            <person name="Karabika E."/>
            <person name="Karaffa L."/>
            <person name="Karanyi Z."/>
            <person name="Krasevec N."/>
            <person name="Kuo A."/>
            <person name="Kusch H."/>
            <person name="LaButti K."/>
            <person name="Lagendijk E.L."/>
            <person name="Lapidus A."/>
            <person name="Levasseur A."/>
            <person name="Lindquist E."/>
            <person name="Lipzen A."/>
            <person name="Logrieco A.F."/>
            <person name="MacCabe A."/>
            <person name="Maekelae M.R."/>
            <person name="Malavazi I."/>
            <person name="Melin P."/>
            <person name="Meyer V."/>
            <person name="Mielnichuk N."/>
            <person name="Miskei M."/>
            <person name="Molnar A.P."/>
            <person name="Mule G."/>
            <person name="Ngan C.Y."/>
            <person name="Orejas M."/>
            <person name="Orosz E."/>
            <person name="Ouedraogo J.P."/>
            <person name="Overkamp K.M."/>
            <person name="Park H.-S."/>
            <person name="Perrone G."/>
            <person name="Piumi F."/>
            <person name="Punt P.J."/>
            <person name="Ram A.F."/>
            <person name="Ramon A."/>
            <person name="Rauscher S."/>
            <person name="Record E."/>
            <person name="Riano-Pachon D.M."/>
            <person name="Robert V."/>
            <person name="Roehrig J."/>
            <person name="Ruller R."/>
            <person name="Salamov A."/>
            <person name="Salih N.S."/>
            <person name="Samson R.A."/>
            <person name="Sandor E."/>
            <person name="Sanguinetti M."/>
            <person name="Schuetze T."/>
            <person name="Sepcic K."/>
            <person name="Shelest E."/>
            <person name="Sherlock G."/>
            <person name="Sophianopoulou V."/>
            <person name="Squina F.M."/>
            <person name="Sun H."/>
            <person name="Susca A."/>
            <person name="Todd R.B."/>
            <person name="Tsang A."/>
            <person name="Unkles S.E."/>
            <person name="van de Wiele N."/>
            <person name="van Rossen-Uffink D."/>
            <person name="Oliveira J.V."/>
            <person name="Vesth T.C."/>
            <person name="Visser J."/>
            <person name="Yu J.-H."/>
            <person name="Zhou M."/>
            <person name="Andersen M.R."/>
            <person name="Archer D.B."/>
            <person name="Baker S.E."/>
            <person name="Benoit I."/>
            <person name="Brakhage A.A."/>
            <person name="Braus G.H."/>
            <person name="Fischer R."/>
            <person name="Frisvad J.C."/>
            <person name="Goldman G.H."/>
            <person name="Houbraken J."/>
            <person name="Oakley B."/>
            <person name="Pocsi I."/>
            <person name="Scazzocchio C."/>
            <person name="Seiboth B."/>
            <person name="vanKuyk P.A."/>
            <person name="Wortman J."/>
            <person name="Dyer P.S."/>
            <person name="Grigoriev I.V."/>
        </authorList>
    </citation>
    <scope>NUCLEOTIDE SEQUENCE [LARGE SCALE GENOMIC DNA]</scope>
    <source>
        <strain evidence="3">CBS 593.65</strain>
    </source>
</reference>
<dbReference type="RefSeq" id="XP_040700830.1">
    <property type="nucleotide sequence ID" value="XM_040847406.1"/>
</dbReference>
<dbReference type="AlphaFoldDB" id="A0A1L9TC62"/>
<protein>
    <submittedName>
        <fullName evidence="2">Uncharacterized protein</fullName>
    </submittedName>
</protein>
<gene>
    <name evidence="2" type="ORF">ASPSYDRAFT_47304</name>
</gene>
<keyword evidence="3" id="KW-1185">Reference proteome</keyword>
<name>A0A1L9TC62_9EURO</name>
<keyword evidence="1" id="KW-0812">Transmembrane</keyword>
<evidence type="ECO:0000313" key="2">
    <source>
        <dbReference type="EMBL" id="OJJ57024.1"/>
    </source>
</evidence>